<gene>
    <name evidence="6" type="ORF">FHS19_004558</name>
</gene>
<dbReference type="AlphaFoldDB" id="A0A839TTK9"/>
<evidence type="ECO:0000313" key="7">
    <source>
        <dbReference type="Proteomes" id="UP000517523"/>
    </source>
</evidence>
<keyword evidence="3" id="KW-0804">Transcription</keyword>
<evidence type="ECO:0000256" key="4">
    <source>
        <dbReference type="SAM" id="MobiDB-lite"/>
    </source>
</evidence>
<dbReference type="InterPro" id="IPR018060">
    <property type="entry name" value="HTH_AraC"/>
</dbReference>
<dbReference type="InterPro" id="IPR009057">
    <property type="entry name" value="Homeodomain-like_sf"/>
</dbReference>
<dbReference type="GO" id="GO:0003700">
    <property type="term" value="F:DNA-binding transcription factor activity"/>
    <property type="evidence" value="ECO:0007669"/>
    <property type="project" value="InterPro"/>
</dbReference>
<feature type="domain" description="HTH araC/xylS-type" evidence="5">
    <location>
        <begin position="172"/>
        <end position="270"/>
    </location>
</feature>
<dbReference type="Proteomes" id="UP000517523">
    <property type="component" value="Unassembled WGS sequence"/>
</dbReference>
<dbReference type="Pfam" id="PF12833">
    <property type="entry name" value="HTH_18"/>
    <property type="match status" value="1"/>
</dbReference>
<feature type="region of interest" description="Disordered" evidence="4">
    <location>
        <begin position="266"/>
        <end position="285"/>
    </location>
</feature>
<keyword evidence="1" id="KW-0805">Transcription regulation</keyword>
<dbReference type="InterPro" id="IPR003313">
    <property type="entry name" value="AraC-bd"/>
</dbReference>
<evidence type="ECO:0000256" key="3">
    <source>
        <dbReference type="ARBA" id="ARBA00023163"/>
    </source>
</evidence>
<dbReference type="GO" id="GO:0043565">
    <property type="term" value="F:sequence-specific DNA binding"/>
    <property type="evidence" value="ECO:0007669"/>
    <property type="project" value="InterPro"/>
</dbReference>
<dbReference type="PRINTS" id="PR00032">
    <property type="entry name" value="HTHARAC"/>
</dbReference>
<dbReference type="PROSITE" id="PS01124">
    <property type="entry name" value="HTH_ARAC_FAMILY_2"/>
    <property type="match status" value="1"/>
</dbReference>
<dbReference type="CDD" id="cd06986">
    <property type="entry name" value="cupin_MmsR-like_N"/>
    <property type="match status" value="1"/>
</dbReference>
<comment type="caution">
    <text evidence="6">The sequence shown here is derived from an EMBL/GenBank/DDBJ whole genome shotgun (WGS) entry which is preliminary data.</text>
</comment>
<reference evidence="6 7" key="1">
    <citation type="submission" date="2020-08" db="EMBL/GenBank/DDBJ databases">
        <title>Genomic Encyclopedia of Type Strains, Phase III (KMG-III): the genomes of soil and plant-associated and newly described type strains.</title>
        <authorList>
            <person name="Whitman W."/>
        </authorList>
    </citation>
    <scope>NUCLEOTIDE SEQUENCE [LARGE SCALE GENOMIC DNA]</scope>
    <source>
        <strain evidence="6 7">CECT 5831</strain>
    </source>
</reference>
<dbReference type="SUPFAM" id="SSF46689">
    <property type="entry name" value="Homeodomain-like"/>
    <property type="match status" value="2"/>
</dbReference>
<dbReference type="Gene3D" id="2.60.120.280">
    <property type="entry name" value="Regulatory protein AraC"/>
    <property type="match status" value="1"/>
</dbReference>
<dbReference type="PANTHER" id="PTHR43280:SF30">
    <property type="entry name" value="MMSAB OPERON REGULATORY PROTEIN"/>
    <property type="match status" value="1"/>
</dbReference>
<evidence type="ECO:0000259" key="5">
    <source>
        <dbReference type="PROSITE" id="PS01124"/>
    </source>
</evidence>
<evidence type="ECO:0000313" key="6">
    <source>
        <dbReference type="EMBL" id="MBB3129853.1"/>
    </source>
</evidence>
<dbReference type="SUPFAM" id="SSF51215">
    <property type="entry name" value="Regulatory protein AraC"/>
    <property type="match status" value="1"/>
</dbReference>
<dbReference type="InterPro" id="IPR037923">
    <property type="entry name" value="HTH-like"/>
</dbReference>
<dbReference type="PROSITE" id="PS00041">
    <property type="entry name" value="HTH_ARAC_FAMILY_1"/>
    <property type="match status" value="1"/>
</dbReference>
<dbReference type="EMBL" id="JACHXJ010000004">
    <property type="protein sequence ID" value="MBB3129853.1"/>
    <property type="molecule type" value="Genomic_DNA"/>
</dbReference>
<dbReference type="InterPro" id="IPR020449">
    <property type="entry name" value="Tscrpt_reg_AraC-type_HTH"/>
</dbReference>
<dbReference type="Gene3D" id="1.10.10.60">
    <property type="entry name" value="Homeodomain-like"/>
    <property type="match status" value="2"/>
</dbReference>
<evidence type="ECO:0000256" key="1">
    <source>
        <dbReference type="ARBA" id="ARBA00023015"/>
    </source>
</evidence>
<name>A0A839TTK9_9BACL</name>
<accession>A0A839TTK9</accession>
<sequence>MLEYLPRSKQHTELHLTQFGMEDCISGHYFGPAVRTHYLLHYIFKGEGIFEVGGVRHHLRKGQGFLICPHVVTYYQADEDNPWSYGWVGFNGTLAEPLLMQAGLTPSSPILHYDRDDLIHQYLQLMAQSRESRKARETRLTGLLYLMLSLLVESGPEAPTVQRESRAEVYVEQVKDFIELNVSQKMTIEDIAHLIGLNRSYLCSLFKQQTNISIQDYLIRYRMNMAAKMLGNADLSIGDIARSVGYSDPLLFSKMFKRVKGASPKHYRSEAFGPNQDGPHRKNED</sequence>
<dbReference type="RefSeq" id="WP_183584050.1">
    <property type="nucleotide sequence ID" value="NZ_JACHXJ010000004.1"/>
</dbReference>
<keyword evidence="2 6" id="KW-0238">DNA-binding</keyword>
<dbReference type="InterPro" id="IPR018062">
    <property type="entry name" value="HTH_AraC-typ_CS"/>
</dbReference>
<dbReference type="Pfam" id="PF02311">
    <property type="entry name" value="AraC_binding"/>
    <property type="match status" value="1"/>
</dbReference>
<evidence type="ECO:0000256" key="2">
    <source>
        <dbReference type="ARBA" id="ARBA00023125"/>
    </source>
</evidence>
<organism evidence="6 7">
    <name type="scientific">Paenibacillus rhizosphaerae</name>
    <dbReference type="NCBI Taxonomy" id="297318"/>
    <lineage>
        <taxon>Bacteria</taxon>
        <taxon>Bacillati</taxon>
        <taxon>Bacillota</taxon>
        <taxon>Bacilli</taxon>
        <taxon>Bacillales</taxon>
        <taxon>Paenibacillaceae</taxon>
        <taxon>Paenibacillus</taxon>
    </lineage>
</organism>
<dbReference type="PANTHER" id="PTHR43280">
    <property type="entry name" value="ARAC-FAMILY TRANSCRIPTIONAL REGULATOR"/>
    <property type="match status" value="1"/>
</dbReference>
<dbReference type="SMART" id="SM00342">
    <property type="entry name" value="HTH_ARAC"/>
    <property type="match status" value="1"/>
</dbReference>
<protein>
    <submittedName>
        <fullName evidence="6">AraC-like DNA-binding protein</fullName>
    </submittedName>
</protein>
<proteinExistence type="predicted"/>